<name>A0A061E7U4_THECC</name>
<dbReference type="Gramene" id="EOY00668">
    <property type="protein sequence ID" value="EOY00668"/>
    <property type="gene ID" value="TCM_010588"/>
</dbReference>
<evidence type="ECO:0000313" key="2">
    <source>
        <dbReference type="Proteomes" id="UP000026915"/>
    </source>
</evidence>
<organism evidence="1 2">
    <name type="scientific">Theobroma cacao</name>
    <name type="common">Cacao</name>
    <name type="synonym">Cocoa</name>
    <dbReference type="NCBI Taxonomy" id="3641"/>
    <lineage>
        <taxon>Eukaryota</taxon>
        <taxon>Viridiplantae</taxon>
        <taxon>Streptophyta</taxon>
        <taxon>Embryophyta</taxon>
        <taxon>Tracheophyta</taxon>
        <taxon>Spermatophyta</taxon>
        <taxon>Magnoliopsida</taxon>
        <taxon>eudicotyledons</taxon>
        <taxon>Gunneridae</taxon>
        <taxon>Pentapetalae</taxon>
        <taxon>rosids</taxon>
        <taxon>malvids</taxon>
        <taxon>Malvales</taxon>
        <taxon>Malvaceae</taxon>
        <taxon>Byttnerioideae</taxon>
        <taxon>Theobroma</taxon>
    </lineage>
</organism>
<dbReference type="Proteomes" id="UP000026915">
    <property type="component" value="Chromosome 2"/>
</dbReference>
<proteinExistence type="predicted"/>
<gene>
    <name evidence="1" type="ORF">TCM_010588</name>
</gene>
<dbReference type="HOGENOM" id="CLU_2659475_0_0_1"/>
<reference evidence="1 2" key="1">
    <citation type="journal article" date="2013" name="Genome Biol.">
        <title>The genome sequence of the most widely cultivated cacao type and its use to identify candidate genes regulating pod color.</title>
        <authorList>
            <person name="Motamayor J.C."/>
            <person name="Mockaitis K."/>
            <person name="Schmutz J."/>
            <person name="Haiminen N."/>
            <person name="Iii D.L."/>
            <person name="Cornejo O."/>
            <person name="Findley S.D."/>
            <person name="Zheng P."/>
            <person name="Utro F."/>
            <person name="Royaert S."/>
            <person name="Saski C."/>
            <person name="Jenkins J."/>
            <person name="Podicheti R."/>
            <person name="Zhao M."/>
            <person name="Scheffler B.E."/>
            <person name="Stack J.C."/>
            <person name="Feltus F.A."/>
            <person name="Mustiga G.M."/>
            <person name="Amores F."/>
            <person name="Phillips W."/>
            <person name="Marelli J.P."/>
            <person name="May G.D."/>
            <person name="Shapiro H."/>
            <person name="Ma J."/>
            <person name="Bustamante C.D."/>
            <person name="Schnell R.J."/>
            <person name="Main D."/>
            <person name="Gilbert D."/>
            <person name="Parida L."/>
            <person name="Kuhn D.N."/>
        </authorList>
    </citation>
    <scope>NUCLEOTIDE SEQUENCE [LARGE SCALE GENOMIC DNA]</scope>
    <source>
        <strain evidence="2">cv. Matina 1-6</strain>
    </source>
</reference>
<accession>A0A061E7U4</accession>
<dbReference type="InParanoid" id="A0A061E7U4"/>
<evidence type="ECO:0000313" key="1">
    <source>
        <dbReference type="EMBL" id="EOY00668.1"/>
    </source>
</evidence>
<protein>
    <submittedName>
        <fullName evidence="1">Uncharacterized protein</fullName>
    </submittedName>
</protein>
<keyword evidence="2" id="KW-1185">Reference proteome</keyword>
<dbReference type="AlphaFoldDB" id="A0A061E7U4"/>
<dbReference type="EMBL" id="CM001880">
    <property type="protein sequence ID" value="EOY00668.1"/>
    <property type="molecule type" value="Genomic_DNA"/>
</dbReference>
<sequence length="76" mass="8505">MLIKTFCHVFTLDWAFPWTPTFNSTKSSALTSTTSSGSAPSIIHMRHEQNPFVISESLSARNLTFPFWSILASSHT</sequence>